<dbReference type="PANTHER" id="PTHR43217">
    <property type="entry name" value="SUCCINATE SEMIALDEHYDE DEHYDROGENASE [NAD(P)+] SAD"/>
    <property type="match status" value="1"/>
</dbReference>
<evidence type="ECO:0000256" key="2">
    <source>
        <dbReference type="ARBA" id="ARBA00022857"/>
    </source>
</evidence>
<dbReference type="CDD" id="cd07100">
    <property type="entry name" value="ALDH_SSADH1_GabD1"/>
    <property type="match status" value="1"/>
</dbReference>
<dbReference type="Pfam" id="PF00171">
    <property type="entry name" value="Aldedh"/>
    <property type="match status" value="1"/>
</dbReference>
<dbReference type="EC" id="1.2.1.20" evidence="5"/>
<comment type="caution">
    <text evidence="5">The sequence shown here is derived from an EMBL/GenBank/DDBJ whole genome shotgun (WGS) entry which is preliminary data.</text>
</comment>
<evidence type="ECO:0000256" key="3">
    <source>
        <dbReference type="ARBA" id="ARBA00023002"/>
    </source>
</evidence>
<keyword evidence="6" id="KW-1185">Reference proteome</keyword>
<dbReference type="InterPro" id="IPR016163">
    <property type="entry name" value="Ald_DH_C"/>
</dbReference>
<gene>
    <name evidence="5" type="ORF">J2X01_003579</name>
</gene>
<dbReference type="EMBL" id="JAVDVQ010000020">
    <property type="protein sequence ID" value="MDR7084271.1"/>
    <property type="molecule type" value="Genomic_DNA"/>
</dbReference>
<dbReference type="GO" id="GO:0102810">
    <property type="term" value="F:glutarate-semialdehyde dehydrogenase (NADP+) activity"/>
    <property type="evidence" value="ECO:0007669"/>
    <property type="project" value="UniProtKB-EC"/>
</dbReference>
<keyword evidence="3 5" id="KW-0560">Oxidoreductase</keyword>
<evidence type="ECO:0000256" key="1">
    <source>
        <dbReference type="ARBA" id="ARBA00009986"/>
    </source>
</evidence>
<dbReference type="PROSITE" id="PS00070">
    <property type="entry name" value="ALDEHYDE_DEHYDR_CYS"/>
    <property type="match status" value="1"/>
</dbReference>
<dbReference type="EC" id="1.2.1.79" evidence="5"/>
<name>A0ABU1UGE3_9MICC</name>
<evidence type="ECO:0000313" key="5">
    <source>
        <dbReference type="EMBL" id="MDR7084271.1"/>
    </source>
</evidence>
<dbReference type="EC" id="1.2.1.16" evidence="5"/>
<organism evidence="5 6">
    <name type="scientific">Arthrobacter ginsengisoli</name>
    <dbReference type="NCBI Taxonomy" id="1356565"/>
    <lineage>
        <taxon>Bacteria</taxon>
        <taxon>Bacillati</taxon>
        <taxon>Actinomycetota</taxon>
        <taxon>Actinomycetes</taxon>
        <taxon>Micrococcales</taxon>
        <taxon>Micrococcaceae</taxon>
        <taxon>Arthrobacter</taxon>
    </lineage>
</organism>
<dbReference type="InterPro" id="IPR016162">
    <property type="entry name" value="Ald_DH_N"/>
</dbReference>
<dbReference type="InterPro" id="IPR047110">
    <property type="entry name" value="GABD/Sad-like"/>
</dbReference>
<dbReference type="Gene3D" id="3.40.605.10">
    <property type="entry name" value="Aldehyde Dehydrogenase, Chain A, domain 1"/>
    <property type="match status" value="1"/>
</dbReference>
<comment type="similarity">
    <text evidence="1">Belongs to the aldehyde dehydrogenase family.</text>
</comment>
<dbReference type="PANTHER" id="PTHR43217:SF2">
    <property type="entry name" value="SUCCINATE-SEMIALDEHYDE DEHYDROGENASE [NADP(+)]"/>
    <property type="match status" value="1"/>
</dbReference>
<dbReference type="InterPro" id="IPR015590">
    <property type="entry name" value="Aldehyde_DH_dom"/>
</dbReference>
<dbReference type="Gene3D" id="3.40.309.10">
    <property type="entry name" value="Aldehyde Dehydrogenase, Chain A, domain 2"/>
    <property type="match status" value="1"/>
</dbReference>
<dbReference type="GO" id="GO:0036243">
    <property type="term" value="F:succinate-semialdehyde dehydrogenase (NADP+) activity"/>
    <property type="evidence" value="ECO:0007669"/>
    <property type="project" value="UniProtKB-EC"/>
</dbReference>
<evidence type="ECO:0000313" key="6">
    <source>
        <dbReference type="Proteomes" id="UP001252243"/>
    </source>
</evidence>
<dbReference type="InterPro" id="IPR044148">
    <property type="entry name" value="ALDH_GabD1-like"/>
</dbReference>
<dbReference type="RefSeq" id="WP_310060420.1">
    <property type="nucleotide sequence ID" value="NZ_JAVDVQ010000020.1"/>
</dbReference>
<dbReference type="SUPFAM" id="SSF53720">
    <property type="entry name" value="ALDH-like"/>
    <property type="match status" value="1"/>
</dbReference>
<proteinExistence type="inferred from homology"/>
<accession>A0ABU1UGE3</accession>
<keyword evidence="2" id="KW-0521">NADP</keyword>
<dbReference type="Proteomes" id="UP001252243">
    <property type="component" value="Unassembled WGS sequence"/>
</dbReference>
<reference evidence="5 6" key="1">
    <citation type="submission" date="2023-07" db="EMBL/GenBank/DDBJ databases">
        <title>Sorghum-associated microbial communities from plants grown in Nebraska, USA.</title>
        <authorList>
            <person name="Schachtman D."/>
        </authorList>
    </citation>
    <scope>NUCLEOTIDE SEQUENCE [LARGE SCALE GENOMIC DNA]</scope>
    <source>
        <strain evidence="5 6">BE167</strain>
    </source>
</reference>
<dbReference type="InterPro" id="IPR016160">
    <property type="entry name" value="Ald_DH_CS_CYS"/>
</dbReference>
<feature type="domain" description="Aldehyde dehydrogenase" evidence="4">
    <location>
        <begin position="5"/>
        <end position="453"/>
    </location>
</feature>
<evidence type="ECO:0000259" key="4">
    <source>
        <dbReference type="Pfam" id="PF00171"/>
    </source>
</evidence>
<sequence>MGVYTTTNPATGETVKTFPEISDAELQDLITRSEAAYRSWRTTSLDHRRAVLTRAAEIHRERGQELAALLTLEMGKPAAQAKGEVALVASIYQYYADHVEEFMADEHLQISGPGTAVVRTEPTGPLVGIMPWNYPYYQVARFAAPNIALGNTIILKHARNCPQSALAIEQVLTEAGLPDGVYLNAFISSSQVADAIADPRIQGVSLTGSEKAGAAVAEVAGRNLTKCVLELGGSDPFIVLDDADLDTAAKAAAASRLTNAGQACTASKRFLVQSGVYDEFVRKFVEQAASWTPGDPTSSDTKLGPLSSESAAEELDELVAGAVSQGAEVLLGGGRTDEDGAYYRPTILGGVTPGMRVYSEELFGPAGVVYPFETLEDAVELANDSPYGLSSSVFTSDDEKAQQIAASLETGMVWINSTSKTAPDLPFGGVKRSGFGRELARFGFNEFANKKLVRNPRA</sequence>
<dbReference type="InterPro" id="IPR016161">
    <property type="entry name" value="Ald_DH/histidinol_DH"/>
</dbReference>
<protein>
    <submittedName>
        <fullName evidence="5">Succinate-semialdehyde dehydrogenase/glutarate-semialdehyde dehydrogenase</fullName>
        <ecNumber evidence="5">1.2.1.16</ecNumber>
        <ecNumber evidence="5">1.2.1.20</ecNumber>
        <ecNumber evidence="5">1.2.1.79</ecNumber>
    </submittedName>
</protein>